<dbReference type="GO" id="GO:0004185">
    <property type="term" value="F:serine-type carboxypeptidase activity"/>
    <property type="evidence" value="ECO:0007669"/>
    <property type="project" value="InterPro"/>
</dbReference>
<evidence type="ECO:0000256" key="1">
    <source>
        <dbReference type="ARBA" id="ARBA00006096"/>
    </source>
</evidence>
<dbReference type="Pfam" id="PF02113">
    <property type="entry name" value="Peptidase_S13"/>
    <property type="match status" value="2"/>
</dbReference>
<dbReference type="PRINTS" id="PR00922">
    <property type="entry name" value="DADACBPTASE3"/>
</dbReference>
<keyword evidence="3" id="KW-0121">Carboxypeptidase</keyword>
<reference evidence="4" key="1">
    <citation type="submission" date="2017-02" db="EMBL/GenBank/DDBJ databases">
        <authorList>
            <person name="Varghese N."/>
            <person name="Submissions S."/>
        </authorList>
    </citation>
    <scope>NUCLEOTIDE SEQUENCE [LARGE SCALE GENOMIC DNA]</scope>
    <source>
        <strain evidence="4">DSM 22385</strain>
    </source>
</reference>
<protein>
    <submittedName>
        <fullName evidence="3">D-alanyl-D-alanine carboxypeptidase / D-alanyl-D-alanine-endopeptidase (Penicillin-binding protein 4)</fullName>
    </submittedName>
</protein>
<dbReference type="InterPro" id="IPR000667">
    <property type="entry name" value="Peptidase_S13"/>
</dbReference>
<evidence type="ECO:0000313" key="3">
    <source>
        <dbReference type="EMBL" id="SKB72650.1"/>
    </source>
</evidence>
<dbReference type="GO" id="GO:0006508">
    <property type="term" value="P:proteolysis"/>
    <property type="evidence" value="ECO:0007669"/>
    <property type="project" value="InterPro"/>
</dbReference>
<dbReference type="GO" id="GO:0000270">
    <property type="term" value="P:peptidoglycan metabolic process"/>
    <property type="evidence" value="ECO:0007669"/>
    <property type="project" value="TreeGrafter"/>
</dbReference>
<sequence length="437" mass="50280">MRVRLIIFALLVFGCQELHAKTIRPGKILKMIRKSPVLQQHYTGFALYDLKDKKMIAEQNGDKYFTPASNTKLFTFYAGLKLLKDSIAGLQYIERGDSLIFWGTGDPTFLNSDYKKQPVLEKLIASNKKIYWATDRYTSPFYGTGWTYDDYNEYYQPEISELPVYGNSILFTHNGNQVVSYPEFNRNSPFQLFTDTKKEAGRFRIYRDLLTNDFYQPSIPVAANFNQLVPFKVSVPTISTILTSSIPNYSGTINRTLAKDHKTWYSVASDTLYRNMLLPSDNFIAEQILLNIGATNGLEMNTPIVIDYIIKNFLQDLPDKPIWVDGSGLSRQDLFTPRSIVRLCEKIYEATDDEKRLFNMLPNGGKTGTLRNLYKSEEPFVFAKTGSLSNNHNQSGYLITKKGKKLIYSFMNNNFVKPTADVRNEMERIITYIHQNY</sequence>
<keyword evidence="3" id="KW-0645">Protease</keyword>
<organism evidence="3 4">
    <name type="scientific">Daejeonella lutea</name>
    <dbReference type="NCBI Taxonomy" id="572036"/>
    <lineage>
        <taxon>Bacteria</taxon>
        <taxon>Pseudomonadati</taxon>
        <taxon>Bacteroidota</taxon>
        <taxon>Sphingobacteriia</taxon>
        <taxon>Sphingobacteriales</taxon>
        <taxon>Sphingobacteriaceae</taxon>
        <taxon>Daejeonella</taxon>
    </lineage>
</organism>
<evidence type="ECO:0000256" key="2">
    <source>
        <dbReference type="ARBA" id="ARBA00022801"/>
    </source>
</evidence>
<dbReference type="PROSITE" id="PS51257">
    <property type="entry name" value="PROKAR_LIPOPROTEIN"/>
    <property type="match status" value="1"/>
</dbReference>
<dbReference type="EMBL" id="FUYR01000002">
    <property type="protein sequence ID" value="SKB72650.1"/>
    <property type="molecule type" value="Genomic_DNA"/>
</dbReference>
<dbReference type="STRING" id="572036.SAMN05661099_2426"/>
<dbReference type="InterPro" id="IPR012338">
    <property type="entry name" value="Beta-lactam/transpept-like"/>
</dbReference>
<dbReference type="Proteomes" id="UP000189981">
    <property type="component" value="Unassembled WGS sequence"/>
</dbReference>
<dbReference type="PANTHER" id="PTHR30023">
    <property type="entry name" value="D-ALANYL-D-ALANINE CARBOXYPEPTIDASE"/>
    <property type="match status" value="1"/>
</dbReference>
<dbReference type="AlphaFoldDB" id="A0A1T5DM53"/>
<name>A0A1T5DM53_9SPHI</name>
<accession>A0A1T5DM53</accession>
<keyword evidence="2" id="KW-0378">Hydrolase</keyword>
<evidence type="ECO:0000313" key="4">
    <source>
        <dbReference type="Proteomes" id="UP000189981"/>
    </source>
</evidence>
<comment type="similarity">
    <text evidence="1">Belongs to the peptidase S13 family.</text>
</comment>
<dbReference type="PANTHER" id="PTHR30023:SF0">
    <property type="entry name" value="PENICILLIN-SENSITIVE CARBOXYPEPTIDASE A"/>
    <property type="match status" value="1"/>
</dbReference>
<dbReference type="SUPFAM" id="SSF56601">
    <property type="entry name" value="beta-lactamase/transpeptidase-like"/>
    <property type="match status" value="1"/>
</dbReference>
<keyword evidence="4" id="KW-1185">Reference proteome</keyword>
<dbReference type="Gene3D" id="3.40.710.10">
    <property type="entry name" value="DD-peptidase/beta-lactamase superfamily"/>
    <property type="match status" value="2"/>
</dbReference>
<proteinExistence type="inferred from homology"/>
<dbReference type="OrthoDB" id="9802627at2"/>
<gene>
    <name evidence="3" type="ORF">SAMN05661099_2426</name>
</gene>